<reference evidence="1" key="2">
    <citation type="journal article" date="2015" name="Fish Shellfish Immunol.">
        <title>Early steps in the European eel (Anguilla anguilla)-Vibrio vulnificus interaction in the gills: Role of the RtxA13 toxin.</title>
        <authorList>
            <person name="Callol A."/>
            <person name="Pajuelo D."/>
            <person name="Ebbesson L."/>
            <person name="Teles M."/>
            <person name="MacKenzie S."/>
            <person name="Amaro C."/>
        </authorList>
    </citation>
    <scope>NUCLEOTIDE SEQUENCE</scope>
</reference>
<dbReference type="AlphaFoldDB" id="A0A0E9W7G4"/>
<dbReference type="EMBL" id="GBXM01022346">
    <property type="protein sequence ID" value="JAH86231.1"/>
    <property type="molecule type" value="Transcribed_RNA"/>
</dbReference>
<evidence type="ECO:0000313" key="1">
    <source>
        <dbReference type="EMBL" id="JAH86231.1"/>
    </source>
</evidence>
<sequence>MTSKVGRVSWSIIPCIPNTIFVLQSTQNET</sequence>
<organism evidence="1">
    <name type="scientific">Anguilla anguilla</name>
    <name type="common">European freshwater eel</name>
    <name type="synonym">Muraena anguilla</name>
    <dbReference type="NCBI Taxonomy" id="7936"/>
    <lineage>
        <taxon>Eukaryota</taxon>
        <taxon>Metazoa</taxon>
        <taxon>Chordata</taxon>
        <taxon>Craniata</taxon>
        <taxon>Vertebrata</taxon>
        <taxon>Euteleostomi</taxon>
        <taxon>Actinopterygii</taxon>
        <taxon>Neopterygii</taxon>
        <taxon>Teleostei</taxon>
        <taxon>Anguilliformes</taxon>
        <taxon>Anguillidae</taxon>
        <taxon>Anguilla</taxon>
    </lineage>
</organism>
<name>A0A0E9W7G4_ANGAN</name>
<accession>A0A0E9W7G4</accession>
<protein>
    <submittedName>
        <fullName evidence="1">Uncharacterized protein</fullName>
    </submittedName>
</protein>
<proteinExistence type="predicted"/>
<reference evidence="1" key="1">
    <citation type="submission" date="2014-11" db="EMBL/GenBank/DDBJ databases">
        <authorList>
            <person name="Amaro Gonzalez C."/>
        </authorList>
    </citation>
    <scope>NUCLEOTIDE SEQUENCE</scope>
</reference>